<dbReference type="PANTHER" id="PTHR48094:SF12">
    <property type="entry name" value="PARKINSON DISEASE PROTEIN 7 HOMOLOG"/>
    <property type="match status" value="1"/>
</dbReference>
<organism evidence="4 5">
    <name type="scientific">Discostella pseudostelligera</name>
    <dbReference type="NCBI Taxonomy" id="259834"/>
    <lineage>
        <taxon>Eukaryota</taxon>
        <taxon>Sar</taxon>
        <taxon>Stramenopiles</taxon>
        <taxon>Ochrophyta</taxon>
        <taxon>Bacillariophyta</taxon>
        <taxon>Coscinodiscophyceae</taxon>
        <taxon>Thalassiosirophycidae</taxon>
        <taxon>Stephanodiscales</taxon>
        <taxon>Stephanodiscaceae</taxon>
        <taxon>Discostella</taxon>
    </lineage>
</organism>
<feature type="chain" id="PRO_5044893146" description="DJ-1/PfpI domain-containing protein" evidence="2">
    <location>
        <begin position="20"/>
        <end position="238"/>
    </location>
</feature>
<name>A0ABD3M3C3_9STRA</name>
<dbReference type="InterPro" id="IPR029062">
    <property type="entry name" value="Class_I_gatase-like"/>
</dbReference>
<dbReference type="Proteomes" id="UP001530293">
    <property type="component" value="Unassembled WGS sequence"/>
</dbReference>
<protein>
    <recommendedName>
        <fullName evidence="3">DJ-1/PfpI domain-containing protein</fullName>
    </recommendedName>
</protein>
<dbReference type="InterPro" id="IPR050325">
    <property type="entry name" value="Prot/Nucl_acid_deglycase"/>
</dbReference>
<dbReference type="InterPro" id="IPR006287">
    <property type="entry name" value="DJ-1"/>
</dbReference>
<proteinExistence type="predicted"/>
<dbReference type="Gene3D" id="3.40.50.880">
    <property type="match status" value="1"/>
</dbReference>
<evidence type="ECO:0000259" key="3">
    <source>
        <dbReference type="Pfam" id="PF01965"/>
    </source>
</evidence>
<dbReference type="FunFam" id="3.40.50.880:FF:000015">
    <property type="entry name" value="Protein DJ-1 homolog C"/>
    <property type="match status" value="1"/>
</dbReference>
<evidence type="ECO:0000313" key="4">
    <source>
        <dbReference type="EMBL" id="KAL3757229.1"/>
    </source>
</evidence>
<feature type="domain" description="DJ-1/PfpI" evidence="3">
    <location>
        <begin position="57"/>
        <end position="221"/>
    </location>
</feature>
<keyword evidence="5" id="KW-1185">Reference proteome</keyword>
<evidence type="ECO:0000256" key="1">
    <source>
        <dbReference type="ARBA" id="ARBA00022737"/>
    </source>
</evidence>
<dbReference type="GO" id="GO:0005737">
    <property type="term" value="C:cytoplasm"/>
    <property type="evidence" value="ECO:0007669"/>
    <property type="project" value="UniProtKB-ARBA"/>
</dbReference>
<dbReference type="Pfam" id="PF01965">
    <property type="entry name" value="DJ-1_PfpI"/>
    <property type="match status" value="1"/>
</dbReference>
<keyword evidence="2" id="KW-0732">Signal</keyword>
<gene>
    <name evidence="4" type="ORF">ACHAWU_008390</name>
</gene>
<dbReference type="InterPro" id="IPR002818">
    <property type="entry name" value="DJ-1/PfpI"/>
</dbReference>
<dbReference type="CDD" id="cd03135">
    <property type="entry name" value="GATase1_DJ-1"/>
    <property type="match status" value="1"/>
</dbReference>
<keyword evidence="1" id="KW-0677">Repeat</keyword>
<dbReference type="NCBIfam" id="TIGR01383">
    <property type="entry name" value="not_thiJ"/>
    <property type="match status" value="1"/>
</dbReference>
<dbReference type="PANTHER" id="PTHR48094">
    <property type="entry name" value="PROTEIN/NUCLEIC ACID DEGLYCASE DJ-1-RELATED"/>
    <property type="match status" value="1"/>
</dbReference>
<dbReference type="EMBL" id="JALLBG020000268">
    <property type="protein sequence ID" value="KAL3757229.1"/>
    <property type="molecule type" value="Genomic_DNA"/>
</dbReference>
<comment type="caution">
    <text evidence="4">The sequence shown here is derived from an EMBL/GenBank/DDBJ whole genome shotgun (WGS) entry which is preliminary data.</text>
</comment>
<dbReference type="SUPFAM" id="SSF52317">
    <property type="entry name" value="Class I glutamine amidotransferase-like"/>
    <property type="match status" value="1"/>
</dbReference>
<accession>A0ABD3M3C3</accession>
<dbReference type="AlphaFoldDB" id="A0ABD3M3C3"/>
<reference evidence="4 5" key="1">
    <citation type="submission" date="2024-10" db="EMBL/GenBank/DDBJ databases">
        <title>Updated reference genomes for cyclostephanoid diatoms.</title>
        <authorList>
            <person name="Roberts W.R."/>
            <person name="Alverson A.J."/>
        </authorList>
    </citation>
    <scope>NUCLEOTIDE SEQUENCE [LARGE SCALE GENOMIC DNA]</scope>
    <source>
        <strain evidence="4 5">AJA232-27</strain>
    </source>
</reference>
<evidence type="ECO:0000256" key="2">
    <source>
        <dbReference type="SAM" id="SignalP"/>
    </source>
</evidence>
<sequence length="238" mass="24532">MKSLMPLTLLLGRLSLSSAFATSSRFSLRSSPLGINYFVSPTSSTQLSMSSTAASAKRVLVPIADDSEEIETTCITDTLTRFGAEVVVASVKPDGELVCKMSRGVKIMADISIDQAAGQSWDLVALPGGMPGAAHLRDSPTLISILKNQNASGKLYAAICASPAIVLAGNGLVGEGATCYPAPGLLEKMSSPVDDDVVVQGNVVTGKGPGTALKFALKLGEQLYGVEKAKAIAGEMLA</sequence>
<feature type="signal peptide" evidence="2">
    <location>
        <begin position="1"/>
        <end position="19"/>
    </location>
</feature>
<evidence type="ECO:0000313" key="5">
    <source>
        <dbReference type="Proteomes" id="UP001530293"/>
    </source>
</evidence>